<evidence type="ECO:0000313" key="6">
    <source>
        <dbReference type="Proteomes" id="UP000321440"/>
    </source>
</evidence>
<organism evidence="5 6">
    <name type="scientific">Alkalibacillus haloalkaliphilus</name>
    <dbReference type="NCBI Taxonomy" id="94136"/>
    <lineage>
        <taxon>Bacteria</taxon>
        <taxon>Bacillati</taxon>
        <taxon>Bacillota</taxon>
        <taxon>Bacilli</taxon>
        <taxon>Bacillales</taxon>
        <taxon>Bacillaceae</taxon>
        <taxon>Alkalibacillus</taxon>
    </lineage>
</organism>
<protein>
    <submittedName>
        <fullName evidence="5">UPF0374 protein</fullName>
    </submittedName>
</protein>
<evidence type="ECO:0000256" key="2">
    <source>
        <dbReference type="ARBA" id="ARBA00022801"/>
    </source>
</evidence>
<reference evidence="5 6" key="1">
    <citation type="submission" date="2019-07" db="EMBL/GenBank/DDBJ databases">
        <title>Whole genome shotgun sequence of Alkalibacillus haloalkaliphilus NBRC 103110.</title>
        <authorList>
            <person name="Hosoyama A."/>
            <person name="Uohara A."/>
            <person name="Ohji S."/>
            <person name="Ichikawa N."/>
        </authorList>
    </citation>
    <scope>NUCLEOTIDE SEQUENCE [LARGE SCALE GENOMIC DNA]</scope>
    <source>
        <strain evidence="5 6">NBRC 103110</strain>
    </source>
</reference>
<dbReference type="Gene3D" id="2.40.380.10">
    <property type="entry name" value="FomD-like"/>
    <property type="match status" value="1"/>
</dbReference>
<name>A0A511W6Y3_9BACI</name>
<dbReference type="OrthoDB" id="1645325at2"/>
<keyword evidence="2" id="KW-0378">Hydrolase</keyword>
<dbReference type="PANTHER" id="PTHR39159">
    <property type="match status" value="1"/>
</dbReference>
<feature type="domain" description="DUF402" evidence="4">
    <location>
        <begin position="19"/>
        <end position="156"/>
    </location>
</feature>
<dbReference type="GO" id="GO:0046872">
    <property type="term" value="F:metal ion binding"/>
    <property type="evidence" value="ECO:0007669"/>
    <property type="project" value="UniProtKB-KW"/>
</dbReference>
<dbReference type="InterPro" id="IPR007295">
    <property type="entry name" value="DUF402"/>
</dbReference>
<evidence type="ECO:0000256" key="3">
    <source>
        <dbReference type="ARBA" id="ARBA00022842"/>
    </source>
</evidence>
<dbReference type="NCBIfam" id="NF010183">
    <property type="entry name" value="PRK13662.1"/>
    <property type="match status" value="1"/>
</dbReference>
<evidence type="ECO:0000256" key="1">
    <source>
        <dbReference type="ARBA" id="ARBA00022723"/>
    </source>
</evidence>
<comment type="caution">
    <text evidence="5">The sequence shown here is derived from an EMBL/GenBank/DDBJ whole genome shotgun (WGS) entry which is preliminary data.</text>
</comment>
<dbReference type="EMBL" id="BJYA01000019">
    <property type="protein sequence ID" value="GEN46796.1"/>
    <property type="molecule type" value="Genomic_DNA"/>
</dbReference>
<proteinExistence type="predicted"/>
<evidence type="ECO:0000259" key="4">
    <source>
        <dbReference type="Pfam" id="PF04167"/>
    </source>
</evidence>
<evidence type="ECO:0000313" key="5">
    <source>
        <dbReference type="EMBL" id="GEN46796.1"/>
    </source>
</evidence>
<sequence length="176" mass="21199">MIIPKDGDKIKIQSYKHNGMLHRVWEETTVLKSQSNLLIGGNDRVRVCESDGRTWRTREPAITYFTSNYWFNIITMMRNDGVYYYCNISSPFIVDDEALKYIDYDLDIKVFPDGTYKILDEDEFDIHRRQMNYPEVLQKILYKQLRTLEQWVQQGKGPFNPEFPEKWYEYYLAYSK</sequence>
<dbReference type="AlphaFoldDB" id="A0A511W6Y3"/>
<accession>A0A511W6Y3</accession>
<dbReference type="GO" id="GO:0016787">
    <property type="term" value="F:hydrolase activity"/>
    <property type="evidence" value="ECO:0007669"/>
    <property type="project" value="UniProtKB-KW"/>
</dbReference>
<dbReference type="InterPro" id="IPR035930">
    <property type="entry name" value="FomD-like_sf"/>
</dbReference>
<keyword evidence="3" id="KW-0460">Magnesium</keyword>
<dbReference type="PIRSF" id="PIRSF028345">
    <property type="entry name" value="UCP028345"/>
    <property type="match status" value="1"/>
</dbReference>
<gene>
    <name evidence="5" type="ORF">AHA02nite_25720</name>
</gene>
<dbReference type="Proteomes" id="UP000321440">
    <property type="component" value="Unassembled WGS sequence"/>
</dbReference>
<dbReference type="SUPFAM" id="SSF159234">
    <property type="entry name" value="FomD-like"/>
    <property type="match status" value="1"/>
</dbReference>
<dbReference type="InterPro" id="IPR050212">
    <property type="entry name" value="Ntdp-like"/>
</dbReference>
<dbReference type="InterPro" id="IPR016882">
    <property type="entry name" value="SA1684"/>
</dbReference>
<dbReference type="Pfam" id="PF04167">
    <property type="entry name" value="DUF402"/>
    <property type="match status" value="1"/>
</dbReference>
<keyword evidence="6" id="KW-1185">Reference proteome</keyword>
<dbReference type="PANTHER" id="PTHR39159:SF1">
    <property type="entry name" value="UPF0374 PROTEIN YGAC"/>
    <property type="match status" value="1"/>
</dbReference>
<keyword evidence="1" id="KW-0479">Metal-binding</keyword>
<dbReference type="RefSeq" id="WP_146817932.1">
    <property type="nucleotide sequence ID" value="NZ_BJYA01000019.1"/>
</dbReference>